<dbReference type="InterPro" id="IPR036805">
    <property type="entry name" value="Tscrpt_elong_fac_GreA/B_N_sf"/>
</dbReference>
<dbReference type="GO" id="GO:0032784">
    <property type="term" value="P:regulation of DNA-templated transcription elongation"/>
    <property type="evidence" value="ECO:0007669"/>
    <property type="project" value="UniProtKB-UniRule"/>
</dbReference>
<name>A0A7C4XLR9_UNCW3</name>
<keyword evidence="4 8" id="KW-0238">DNA-binding</keyword>
<dbReference type="AlphaFoldDB" id="A0A7C4XLR9"/>
<dbReference type="GO" id="GO:0006354">
    <property type="term" value="P:DNA-templated transcription elongation"/>
    <property type="evidence" value="ECO:0007669"/>
    <property type="project" value="TreeGrafter"/>
</dbReference>
<accession>A0A7C4XLR9</accession>
<evidence type="ECO:0000259" key="11">
    <source>
        <dbReference type="Pfam" id="PF03449"/>
    </source>
</evidence>
<sequence length="687" mass="81255">MDELLSNLINNRNFTELENRWIELVEEGKFQLKDFFEIAQELKSAQETSRAQMLLEILAEHLITQGKIPDAIEVYKNIAHFTNDDRRIREELMRLYKTLYQNSPRIDEFIKLSGIEEGEHLFRSLEKLEQFIKYDVGKVFYFEKLGIGEVIEIRPEKREIVLNFERQKGYLLKFDIARGLLTPIPPGHFLYKKYRAIQDLKKMAQEEPLELVKFLLKSFNAGLSSSDIKLHLKGIIDESEVDKFWEKTRKKLEQDANIEISGEVRKLYRFISGRIDKNAQAIRNFEEADPEKKYQLAEEYYKKKQLEIFEKILPSLIELGNENYETLPYLALDILYLCKSFNKNIELRYEIEDLLKYSTIEEIALKLKNDEHKKEFLKFIVEKQPTQWLKILKDIFFKAGDFKLFEEIEKYLGQHPEELRLIYQTVFFMPEKFPLHFQWMLKKITRGELSEFITPALLLKLIKSLEYIKGMRQLFLKVLTLERFDEIMKTATAHDAQQIRDALMTSSVLLDYEKNDFLRILNFYFPDLEKEGKTIYATESAVKKKKQELEYLLSVEIPENKKEISRAREYGDLSENFEYKAAKERQDQLYQRVREIEQALSRVKIIDQMNVDTNRVSIGTTVSLKNLKTGEIISYTILGIWDTDLDKNIISNESPLAKEILIGKMIQEVVEINEEPYQIIGISRFSP</sequence>
<dbReference type="InterPro" id="IPR023459">
    <property type="entry name" value="Tscrpt_elong_fac_GreA/B_fam"/>
</dbReference>
<dbReference type="Gene3D" id="3.10.50.30">
    <property type="entry name" value="Transcription elongation factor, GreA/GreB, C-terminal domain"/>
    <property type="match status" value="1"/>
</dbReference>
<dbReference type="Gene3D" id="1.10.287.180">
    <property type="entry name" value="Transcription elongation factor, GreA/GreB, N-terminal domain"/>
    <property type="match status" value="1"/>
</dbReference>
<evidence type="ECO:0000256" key="8">
    <source>
        <dbReference type="HAMAP-Rule" id="MF_00105"/>
    </source>
</evidence>
<evidence type="ECO:0000256" key="7">
    <source>
        <dbReference type="ARBA" id="ARBA00030776"/>
    </source>
</evidence>
<evidence type="ECO:0000256" key="3">
    <source>
        <dbReference type="ARBA" id="ARBA00023015"/>
    </source>
</evidence>
<dbReference type="InterPro" id="IPR006359">
    <property type="entry name" value="Tscrpt_elong_fac_GreA"/>
</dbReference>
<dbReference type="NCBIfam" id="TIGR01462">
    <property type="entry name" value="greA"/>
    <property type="match status" value="1"/>
</dbReference>
<comment type="caution">
    <text evidence="12">The sequence shown here is derived from an EMBL/GenBank/DDBJ whole genome shotgun (WGS) entry which is preliminary data.</text>
</comment>
<evidence type="ECO:0000256" key="9">
    <source>
        <dbReference type="RuleBase" id="RU000556"/>
    </source>
</evidence>
<dbReference type="GO" id="GO:0003746">
    <property type="term" value="F:translation elongation factor activity"/>
    <property type="evidence" value="ECO:0007669"/>
    <property type="project" value="UniProtKB-KW"/>
</dbReference>
<dbReference type="FunFam" id="1.10.287.180:FF:000001">
    <property type="entry name" value="Transcription elongation factor GreA"/>
    <property type="match status" value="1"/>
</dbReference>
<evidence type="ECO:0000256" key="6">
    <source>
        <dbReference type="ARBA" id="ARBA00024916"/>
    </source>
</evidence>
<dbReference type="InterPro" id="IPR022691">
    <property type="entry name" value="Tscrpt_elong_fac_GreA/B_N"/>
</dbReference>
<dbReference type="GO" id="GO:0003677">
    <property type="term" value="F:DNA binding"/>
    <property type="evidence" value="ECO:0007669"/>
    <property type="project" value="UniProtKB-UniRule"/>
</dbReference>
<evidence type="ECO:0000256" key="2">
    <source>
        <dbReference type="ARBA" id="ARBA00013729"/>
    </source>
</evidence>
<feature type="domain" description="Transcription elongation factor GreA/GreB C-terminal" evidence="10">
    <location>
        <begin position="613"/>
        <end position="679"/>
    </location>
</feature>
<protein>
    <recommendedName>
        <fullName evidence="2 8">Transcription elongation factor GreA</fullName>
    </recommendedName>
    <alternativeName>
        <fullName evidence="7 8">Transcript cleavage factor GreA</fullName>
    </alternativeName>
</protein>
<dbReference type="InterPro" id="IPR028624">
    <property type="entry name" value="Tscrpt_elong_fac_GreA/B"/>
</dbReference>
<feature type="domain" description="Transcription elongation factor GreA/GreB N-terminal" evidence="11">
    <location>
        <begin position="535"/>
        <end position="605"/>
    </location>
</feature>
<evidence type="ECO:0000256" key="5">
    <source>
        <dbReference type="ARBA" id="ARBA00023163"/>
    </source>
</evidence>
<dbReference type="InterPro" id="IPR036953">
    <property type="entry name" value="GreA/GreB_C_sf"/>
</dbReference>
<keyword evidence="5 8" id="KW-0804">Transcription</keyword>
<dbReference type="Pfam" id="PF03449">
    <property type="entry name" value="GreA_GreB_N"/>
    <property type="match status" value="1"/>
</dbReference>
<reference evidence="12" key="1">
    <citation type="journal article" date="2020" name="mSystems">
        <title>Genome- and Community-Level Interaction Insights into Carbon Utilization and Element Cycling Functions of Hydrothermarchaeota in Hydrothermal Sediment.</title>
        <authorList>
            <person name="Zhou Z."/>
            <person name="Liu Y."/>
            <person name="Xu W."/>
            <person name="Pan J."/>
            <person name="Luo Z.H."/>
            <person name="Li M."/>
        </authorList>
    </citation>
    <scope>NUCLEOTIDE SEQUENCE [LARGE SCALE GENOMIC DNA]</scope>
    <source>
        <strain evidence="12">SpSt-774</strain>
    </source>
</reference>
<dbReference type="Pfam" id="PF01272">
    <property type="entry name" value="GreA_GreB"/>
    <property type="match status" value="1"/>
</dbReference>
<dbReference type="InterPro" id="IPR001437">
    <property type="entry name" value="Tscrpt_elong_fac_GreA/B_C"/>
</dbReference>
<evidence type="ECO:0000256" key="1">
    <source>
        <dbReference type="ARBA" id="ARBA00008213"/>
    </source>
</evidence>
<evidence type="ECO:0000259" key="10">
    <source>
        <dbReference type="Pfam" id="PF01272"/>
    </source>
</evidence>
<dbReference type="SUPFAM" id="SSF46557">
    <property type="entry name" value="GreA transcript cleavage protein, N-terminal domain"/>
    <property type="match status" value="1"/>
</dbReference>
<proteinExistence type="inferred from homology"/>
<gene>
    <name evidence="8 12" type="primary">greA</name>
    <name evidence="12" type="ORF">ENV60_08500</name>
</gene>
<dbReference type="PANTHER" id="PTHR30437:SF4">
    <property type="entry name" value="TRANSCRIPTION ELONGATION FACTOR GREA"/>
    <property type="match status" value="1"/>
</dbReference>
<dbReference type="PANTHER" id="PTHR30437">
    <property type="entry name" value="TRANSCRIPTION ELONGATION FACTOR GREA"/>
    <property type="match status" value="1"/>
</dbReference>
<evidence type="ECO:0000313" key="12">
    <source>
        <dbReference type="EMBL" id="HGV98317.1"/>
    </source>
</evidence>
<keyword evidence="12" id="KW-0648">Protein biosynthesis</keyword>
<keyword evidence="12" id="KW-0251">Elongation factor</keyword>
<organism evidence="12">
    <name type="scientific">candidate division WOR-3 bacterium</name>
    <dbReference type="NCBI Taxonomy" id="2052148"/>
    <lineage>
        <taxon>Bacteria</taxon>
        <taxon>Bacteria division WOR-3</taxon>
    </lineage>
</organism>
<comment type="similarity">
    <text evidence="1 8 9">Belongs to the GreA/GreB family.</text>
</comment>
<dbReference type="EMBL" id="DTGZ01000160">
    <property type="protein sequence ID" value="HGV98317.1"/>
    <property type="molecule type" value="Genomic_DNA"/>
</dbReference>
<dbReference type="HAMAP" id="MF_00105">
    <property type="entry name" value="GreA_GreB"/>
    <property type="match status" value="1"/>
</dbReference>
<dbReference type="GO" id="GO:0070063">
    <property type="term" value="F:RNA polymerase binding"/>
    <property type="evidence" value="ECO:0007669"/>
    <property type="project" value="InterPro"/>
</dbReference>
<evidence type="ECO:0000256" key="4">
    <source>
        <dbReference type="ARBA" id="ARBA00023125"/>
    </source>
</evidence>
<keyword evidence="3 8" id="KW-0805">Transcription regulation</keyword>
<dbReference type="SUPFAM" id="SSF54534">
    <property type="entry name" value="FKBP-like"/>
    <property type="match status" value="1"/>
</dbReference>
<comment type="function">
    <text evidence="6 8 9">Necessary for efficient RNA polymerase transcription elongation past template-encoded arresting sites. The arresting sites in DNA have the property of trapping a certain fraction of elongating RNA polymerases that pass through, resulting in locked ternary complexes. Cleavage of the nascent transcript by cleavage factors such as GreA or GreB allows the resumption of elongation from the new 3'terminus. GreA releases sequences of 2 to 3 nucleotides.</text>
</comment>